<name>A0A0C3BHT0_SERVB</name>
<proteinExistence type="inferred from homology"/>
<dbReference type="GO" id="GO:0005739">
    <property type="term" value="C:mitochondrion"/>
    <property type="evidence" value="ECO:0007669"/>
    <property type="project" value="TreeGrafter"/>
</dbReference>
<sequence length="269" mass="28396">MATIIRRVAAAMERIAPLRLAEKWDNVGVLIESPITRPNANQVLLTIDITTGVCDEALSTPTAAIVTYHPTLFRPLASLTLANPLQTSLLRCAAAGVSIFSPHTSLDSAKNGVNDWLASAFGSQGTTAPIEQKVNEEPGVGIGRLVTLNTPLPLASIIPLIKSHLGLQYVQVAQASANSISSIAICAGSGGSVFKDVKADLYWTGEMSHHEVLSAVASGTSVILCGHSNTERGYLTQLKPRLLQELASDNAEALDVVISEKDRDPLVVA</sequence>
<dbReference type="NCBIfam" id="TIGR00486">
    <property type="entry name" value="YbgI_SA1388"/>
    <property type="match status" value="1"/>
</dbReference>
<feature type="binding site" evidence="2">
    <location>
        <position position="227"/>
    </location>
    <ligand>
        <name>a divalent metal cation</name>
        <dbReference type="ChEBI" id="CHEBI:60240"/>
        <label>1</label>
    </ligand>
</feature>
<evidence type="ECO:0000256" key="1">
    <source>
        <dbReference type="ARBA" id="ARBA00006964"/>
    </source>
</evidence>
<dbReference type="PANTHER" id="PTHR13799:SF13">
    <property type="entry name" value="NIF3-LIKE PROTEIN 1"/>
    <property type="match status" value="1"/>
</dbReference>
<dbReference type="Proteomes" id="UP000054097">
    <property type="component" value="Unassembled WGS sequence"/>
</dbReference>
<gene>
    <name evidence="3" type="ORF">M408DRAFT_20886</name>
</gene>
<dbReference type="AlphaFoldDB" id="A0A0C3BHT0"/>
<comment type="similarity">
    <text evidence="1">Belongs to the GTP cyclohydrolase I type 2/NIF3 family.</text>
</comment>
<evidence type="ECO:0000256" key="2">
    <source>
        <dbReference type="PIRSR" id="PIRSR602678-1"/>
    </source>
</evidence>
<feature type="binding site" evidence="2">
    <location>
        <position position="231"/>
    </location>
    <ligand>
        <name>a divalent metal cation</name>
        <dbReference type="ChEBI" id="CHEBI:60240"/>
        <label>1</label>
    </ligand>
</feature>
<dbReference type="InterPro" id="IPR002678">
    <property type="entry name" value="DUF34/NIF3"/>
</dbReference>
<dbReference type="SUPFAM" id="SSF102705">
    <property type="entry name" value="NIF3 (NGG1p interacting factor 3)-like"/>
    <property type="match status" value="1"/>
</dbReference>
<feature type="binding site" evidence="2">
    <location>
        <position position="69"/>
    </location>
    <ligand>
        <name>a divalent metal cation</name>
        <dbReference type="ChEBI" id="CHEBI:60240"/>
        <label>1</label>
    </ligand>
</feature>
<dbReference type="InterPro" id="IPR036069">
    <property type="entry name" value="DUF34/NIF3_sf"/>
</dbReference>
<dbReference type="FunFam" id="3.40.1390.30:FF:000001">
    <property type="entry name" value="GTP cyclohydrolase 1 type 2"/>
    <property type="match status" value="1"/>
</dbReference>
<reference evidence="4" key="2">
    <citation type="submission" date="2015-01" db="EMBL/GenBank/DDBJ databases">
        <title>Evolutionary Origins and Diversification of the Mycorrhizal Mutualists.</title>
        <authorList>
            <consortium name="DOE Joint Genome Institute"/>
            <consortium name="Mycorrhizal Genomics Consortium"/>
            <person name="Kohler A."/>
            <person name="Kuo A."/>
            <person name="Nagy L.G."/>
            <person name="Floudas D."/>
            <person name="Copeland A."/>
            <person name="Barry K.W."/>
            <person name="Cichocki N."/>
            <person name="Veneault-Fourrey C."/>
            <person name="LaButti K."/>
            <person name="Lindquist E.A."/>
            <person name="Lipzen A."/>
            <person name="Lundell T."/>
            <person name="Morin E."/>
            <person name="Murat C."/>
            <person name="Riley R."/>
            <person name="Ohm R."/>
            <person name="Sun H."/>
            <person name="Tunlid A."/>
            <person name="Henrissat B."/>
            <person name="Grigoriev I.V."/>
            <person name="Hibbett D.S."/>
            <person name="Martin F."/>
        </authorList>
    </citation>
    <scope>NUCLEOTIDE SEQUENCE [LARGE SCALE GENOMIC DNA]</scope>
    <source>
        <strain evidence="4">MAFF 305830</strain>
    </source>
</reference>
<protein>
    <submittedName>
        <fullName evidence="3">Uncharacterized protein</fullName>
    </submittedName>
</protein>
<dbReference type="Pfam" id="PF01784">
    <property type="entry name" value="DUF34_NIF3"/>
    <property type="match status" value="1"/>
</dbReference>
<dbReference type="OrthoDB" id="3345469at2759"/>
<accession>A0A0C3BHT0</accession>
<dbReference type="GO" id="GO:0046872">
    <property type="term" value="F:metal ion binding"/>
    <property type="evidence" value="ECO:0007669"/>
    <property type="project" value="UniProtKB-KW"/>
</dbReference>
<keyword evidence="4" id="KW-1185">Reference proteome</keyword>
<organism evidence="3 4">
    <name type="scientific">Serendipita vermifera MAFF 305830</name>
    <dbReference type="NCBI Taxonomy" id="933852"/>
    <lineage>
        <taxon>Eukaryota</taxon>
        <taxon>Fungi</taxon>
        <taxon>Dikarya</taxon>
        <taxon>Basidiomycota</taxon>
        <taxon>Agaricomycotina</taxon>
        <taxon>Agaricomycetes</taxon>
        <taxon>Sebacinales</taxon>
        <taxon>Serendipitaceae</taxon>
        <taxon>Serendipita</taxon>
    </lineage>
</organism>
<feature type="binding site" evidence="2">
    <location>
        <position position="107"/>
    </location>
    <ligand>
        <name>a divalent metal cation</name>
        <dbReference type="ChEBI" id="CHEBI:60240"/>
        <label>1</label>
    </ligand>
</feature>
<dbReference type="EMBL" id="KN824281">
    <property type="protein sequence ID" value="KIM31649.1"/>
    <property type="molecule type" value="Genomic_DNA"/>
</dbReference>
<evidence type="ECO:0000313" key="4">
    <source>
        <dbReference type="Proteomes" id="UP000054097"/>
    </source>
</evidence>
<dbReference type="Gene3D" id="3.40.1390.30">
    <property type="entry name" value="NIF3 (NGG1p interacting factor 3)-like"/>
    <property type="match status" value="1"/>
</dbReference>
<keyword evidence="2" id="KW-0479">Metal-binding</keyword>
<evidence type="ECO:0000313" key="3">
    <source>
        <dbReference type="EMBL" id="KIM31649.1"/>
    </source>
</evidence>
<dbReference type="HOGENOM" id="CLU_037423_0_1_1"/>
<reference evidence="3 4" key="1">
    <citation type="submission" date="2014-04" db="EMBL/GenBank/DDBJ databases">
        <authorList>
            <consortium name="DOE Joint Genome Institute"/>
            <person name="Kuo A."/>
            <person name="Zuccaro A."/>
            <person name="Kohler A."/>
            <person name="Nagy L.G."/>
            <person name="Floudas D."/>
            <person name="Copeland A."/>
            <person name="Barry K.W."/>
            <person name="Cichocki N."/>
            <person name="Veneault-Fourrey C."/>
            <person name="LaButti K."/>
            <person name="Lindquist E.A."/>
            <person name="Lipzen A."/>
            <person name="Lundell T."/>
            <person name="Morin E."/>
            <person name="Murat C."/>
            <person name="Sun H."/>
            <person name="Tunlid A."/>
            <person name="Henrissat B."/>
            <person name="Grigoriev I.V."/>
            <person name="Hibbett D.S."/>
            <person name="Martin F."/>
            <person name="Nordberg H.P."/>
            <person name="Cantor M.N."/>
            <person name="Hua S.X."/>
        </authorList>
    </citation>
    <scope>NUCLEOTIDE SEQUENCE [LARGE SCALE GENOMIC DNA]</scope>
    <source>
        <strain evidence="3 4">MAFF 305830</strain>
    </source>
</reference>
<dbReference type="PANTHER" id="PTHR13799">
    <property type="entry name" value="NGG1 INTERACTING FACTOR 3"/>
    <property type="match status" value="1"/>
</dbReference>
<dbReference type="STRING" id="933852.A0A0C3BHT0"/>